<dbReference type="Proteomes" id="UP000596742">
    <property type="component" value="Unassembled WGS sequence"/>
</dbReference>
<keyword evidence="2" id="KW-1185">Reference proteome</keyword>
<organism evidence="1 2">
    <name type="scientific">Mytilus galloprovincialis</name>
    <name type="common">Mediterranean mussel</name>
    <dbReference type="NCBI Taxonomy" id="29158"/>
    <lineage>
        <taxon>Eukaryota</taxon>
        <taxon>Metazoa</taxon>
        <taxon>Spiralia</taxon>
        <taxon>Lophotrochozoa</taxon>
        <taxon>Mollusca</taxon>
        <taxon>Bivalvia</taxon>
        <taxon>Autobranchia</taxon>
        <taxon>Pteriomorphia</taxon>
        <taxon>Mytilida</taxon>
        <taxon>Mytiloidea</taxon>
        <taxon>Mytilidae</taxon>
        <taxon>Mytilinae</taxon>
        <taxon>Mytilus</taxon>
    </lineage>
</organism>
<dbReference type="EMBL" id="UYJE01001754">
    <property type="protein sequence ID" value="VDI04880.1"/>
    <property type="molecule type" value="Genomic_DNA"/>
</dbReference>
<reference evidence="1" key="1">
    <citation type="submission" date="2018-11" db="EMBL/GenBank/DDBJ databases">
        <authorList>
            <person name="Alioto T."/>
            <person name="Alioto T."/>
        </authorList>
    </citation>
    <scope>NUCLEOTIDE SEQUENCE</scope>
</reference>
<evidence type="ECO:0000313" key="2">
    <source>
        <dbReference type="Proteomes" id="UP000596742"/>
    </source>
</evidence>
<protein>
    <submittedName>
        <fullName evidence="1">Uncharacterized protein</fullName>
    </submittedName>
</protein>
<proteinExistence type="predicted"/>
<gene>
    <name evidence="1" type="ORF">MGAL_10B009209</name>
</gene>
<dbReference type="AlphaFoldDB" id="A0A8B6CGD3"/>
<accession>A0A8B6CGD3</accession>
<comment type="caution">
    <text evidence="1">The sequence shown here is derived from an EMBL/GenBank/DDBJ whole genome shotgun (WGS) entry which is preliminary data.</text>
</comment>
<dbReference type="OrthoDB" id="541719at2759"/>
<name>A0A8B6CGD3_MYTGA</name>
<sequence>MPQKIKKRRKQRMGWSDAGWEEYHDYIFPNEEASQPNLKLLAMAKKWKQQMEDDEES</sequence>
<evidence type="ECO:0000313" key="1">
    <source>
        <dbReference type="EMBL" id="VDI04880.1"/>
    </source>
</evidence>